<feature type="compositionally biased region" description="Polar residues" evidence="1">
    <location>
        <begin position="523"/>
        <end position="544"/>
    </location>
</feature>
<dbReference type="AlphaFoldDB" id="A0A286U5D7"/>
<evidence type="ECO:0008006" key="4">
    <source>
        <dbReference type="Google" id="ProtNLM"/>
    </source>
</evidence>
<comment type="caution">
    <text evidence="2">The sequence shown here is derived from an EMBL/GenBank/DDBJ whole genome shotgun (WGS) entry which is preliminary data.</text>
</comment>
<organism evidence="2 3">
    <name type="scientific">Pyrrhoderma noxium</name>
    <dbReference type="NCBI Taxonomy" id="2282107"/>
    <lineage>
        <taxon>Eukaryota</taxon>
        <taxon>Fungi</taxon>
        <taxon>Dikarya</taxon>
        <taxon>Basidiomycota</taxon>
        <taxon>Agaricomycotina</taxon>
        <taxon>Agaricomycetes</taxon>
        <taxon>Hymenochaetales</taxon>
        <taxon>Hymenochaetaceae</taxon>
        <taxon>Pyrrhoderma</taxon>
    </lineage>
</organism>
<feature type="compositionally biased region" description="Low complexity" evidence="1">
    <location>
        <begin position="898"/>
        <end position="910"/>
    </location>
</feature>
<dbReference type="STRING" id="2282107.A0A286U5D7"/>
<feature type="compositionally biased region" description="Polar residues" evidence="1">
    <location>
        <begin position="597"/>
        <end position="612"/>
    </location>
</feature>
<dbReference type="EMBL" id="NBII01000012">
    <property type="protein sequence ID" value="PAV14719.1"/>
    <property type="molecule type" value="Genomic_DNA"/>
</dbReference>
<feature type="compositionally biased region" description="Polar residues" evidence="1">
    <location>
        <begin position="749"/>
        <end position="763"/>
    </location>
</feature>
<dbReference type="Proteomes" id="UP000217199">
    <property type="component" value="Unassembled WGS sequence"/>
</dbReference>
<feature type="region of interest" description="Disordered" evidence="1">
    <location>
        <begin position="489"/>
        <end position="910"/>
    </location>
</feature>
<feature type="compositionally biased region" description="Low complexity" evidence="1">
    <location>
        <begin position="545"/>
        <end position="571"/>
    </location>
</feature>
<feature type="compositionally biased region" description="Polar residues" evidence="1">
    <location>
        <begin position="860"/>
        <end position="877"/>
    </location>
</feature>
<dbReference type="OrthoDB" id="2130750at2759"/>
<feature type="compositionally biased region" description="Basic and acidic residues" evidence="1">
    <location>
        <begin position="513"/>
        <end position="522"/>
    </location>
</feature>
<feature type="compositionally biased region" description="Basic and acidic residues" evidence="1">
    <location>
        <begin position="576"/>
        <end position="587"/>
    </location>
</feature>
<evidence type="ECO:0000313" key="3">
    <source>
        <dbReference type="Proteomes" id="UP000217199"/>
    </source>
</evidence>
<feature type="compositionally biased region" description="Basic and acidic residues" evidence="1">
    <location>
        <begin position="672"/>
        <end position="684"/>
    </location>
</feature>
<feature type="compositionally biased region" description="Low complexity" evidence="1">
    <location>
        <begin position="817"/>
        <end position="830"/>
    </location>
</feature>
<gene>
    <name evidence="2" type="ORF">PNOK_0979700</name>
</gene>
<dbReference type="InParanoid" id="A0A286U5D7"/>
<sequence length="910" mass="99833">MDDSSNEEVWGHKAMVYARAPPSFQARYFSFRPPPIASPLPFGTSPTPSLPMPATSALSLNLGVDFSYNASVRSVSPSNFRPTSPAPSVIGSLTRISLNHNTALFSNELEYLYTGKGFGDAFEFLFDANEKNASEGEADEARIAKLRKDLVYMWRSRLYSDIIIEIHEDVPTIAYNIWTQELTPSREPAKLRLPSPPFTAPALHFTLGFLYTGTLAFSNRTYDLDTAFAIMSSANYLQIQPLYDEIQARIVVEMMHGLFHAFLESTEYERITGGKWGNGCRCRQCARRAPRVLQFSVRPDVQNVYLDRGARRALVGLFGEGWVTSEFAELPQKTRDGLLSGMKKRCLPMNVLLMLFVAHAGLKKLSSVRDGWGDTVKDMILTARSFVDTALCSEAEKVFNEKDWVDIMENDGMGRFEDGERVEWVMDSIRRGMNDNNVVKLYQALVSAVLLRPHPQESDKSLLSSTSQIRVQVEQTRLDILQINVPAEDLTTPSGANPRGPMTRTGLRPTLSRVEDVTERDSMSTNHSLRTSVLNKNHTRTGTPSQVQSSSASVRSVARSVASTKSRASSRLTTATERERKESRPDSKFVPFGGRSISPTVNRAPSVNSTHSAMDVDDEDTPNNSRHVSTATSPTLSSARRASITKGHRPRISTIDSIGDINSIPCIDDPTATERERKESRPDSKFVPFGGRSISPTVNRAPSVNSTHSAMDVDDEDTPSNSRHVSTATSPTLSSARRASITKGHRPRISTSNIKDTSDTASVLSVHERNVVTVQRPKSTASVTSTRSHASTIRRNTANTVPSSTTQQTLRPPPSPVRSTSSLSNASLSSPKDDSTSAFRTPRDSMTSRDSISRSRKISTASTTSNVSMRSSGTSRSPRIVTAPSLPKAPVRSRRLSEASVSSTTTAGAA</sequence>
<evidence type="ECO:0000313" key="2">
    <source>
        <dbReference type="EMBL" id="PAV14719.1"/>
    </source>
</evidence>
<proteinExistence type="predicted"/>
<feature type="compositionally biased region" description="Polar residues" evidence="1">
    <location>
        <begin position="622"/>
        <end position="640"/>
    </location>
</feature>
<evidence type="ECO:0000256" key="1">
    <source>
        <dbReference type="SAM" id="MobiDB-lite"/>
    </source>
</evidence>
<feature type="compositionally biased region" description="Basic and acidic residues" evidence="1">
    <location>
        <begin position="831"/>
        <end position="853"/>
    </location>
</feature>
<keyword evidence="3" id="KW-1185">Reference proteome</keyword>
<feature type="compositionally biased region" description="Polar residues" evidence="1">
    <location>
        <begin position="772"/>
        <end position="808"/>
    </location>
</feature>
<feature type="compositionally biased region" description="Polar residues" evidence="1">
    <location>
        <begin position="719"/>
        <end position="737"/>
    </location>
</feature>
<name>A0A286U5D7_9AGAM</name>
<reference evidence="2 3" key="1">
    <citation type="journal article" date="2017" name="Mol. Ecol.">
        <title>Comparative and population genomic landscape of Phellinus noxius: A hypervariable fungus causing root rot in trees.</title>
        <authorList>
            <person name="Chung C.L."/>
            <person name="Lee T.J."/>
            <person name="Akiba M."/>
            <person name="Lee H.H."/>
            <person name="Kuo T.H."/>
            <person name="Liu D."/>
            <person name="Ke H.M."/>
            <person name="Yokoi T."/>
            <person name="Roa M.B."/>
            <person name="Lu M.J."/>
            <person name="Chang Y.Y."/>
            <person name="Ann P.J."/>
            <person name="Tsai J.N."/>
            <person name="Chen C.Y."/>
            <person name="Tzean S.S."/>
            <person name="Ota Y."/>
            <person name="Hattori T."/>
            <person name="Sahashi N."/>
            <person name="Liou R.F."/>
            <person name="Kikuchi T."/>
            <person name="Tsai I.J."/>
        </authorList>
    </citation>
    <scope>NUCLEOTIDE SEQUENCE [LARGE SCALE GENOMIC DNA]</scope>
    <source>
        <strain evidence="2 3">FFPRI411160</strain>
    </source>
</reference>
<accession>A0A286U5D7</accession>
<protein>
    <recommendedName>
        <fullName evidence="4">BTB domain-containing protein</fullName>
    </recommendedName>
</protein>
<feature type="compositionally biased region" description="Polar residues" evidence="1">
    <location>
        <begin position="694"/>
        <end position="709"/>
    </location>
</feature>